<sequence>MGSLGGEKKKKPRVMCLHGFRTSGYILSKQLAKWPDSVLGQLDLVFVDAPLSGQGKSDVEGFFPPPYYEWFRYTPGCREYEHFDECLAYIEECMIKHGPFDGFLGFSQGALLSAALPGLQAKGLALTKVPKIKFVIIVNGGTFASPALNDRAYSLAIACPSIHFIGENDFLMQRGKNLLESFEKPVVVYHYKGHTVPRLDEESLETVLKFIKRINEIVNSVSSSNLEEEEGRNCSEEVELLTREPASNPKKDEVGLPDTDLANHFPSGKEEKGAVVQVNLLSA</sequence>
<name>A0AAV7EJM0_ARIFI</name>
<dbReference type="InterPro" id="IPR029058">
    <property type="entry name" value="AB_hydrolase_fold"/>
</dbReference>
<dbReference type="Gene3D" id="3.40.50.1820">
    <property type="entry name" value="alpha/beta hydrolase"/>
    <property type="match status" value="1"/>
</dbReference>
<gene>
    <name evidence="3" type="ORF">H6P81_013536</name>
</gene>
<evidence type="ECO:0000313" key="3">
    <source>
        <dbReference type="EMBL" id="KAG9447408.1"/>
    </source>
</evidence>
<protein>
    <recommendedName>
        <fullName evidence="2">Serine hydrolase domain-containing protein</fullName>
    </recommendedName>
</protein>
<dbReference type="InterPro" id="IPR005645">
    <property type="entry name" value="FSH-like_dom"/>
</dbReference>
<dbReference type="PANTHER" id="PTHR22778:SF51">
    <property type="entry name" value="DIHYDROFOLATE REDUCTASE"/>
    <property type="match status" value="1"/>
</dbReference>
<evidence type="ECO:0000256" key="1">
    <source>
        <dbReference type="SAM" id="MobiDB-lite"/>
    </source>
</evidence>
<evidence type="ECO:0000313" key="4">
    <source>
        <dbReference type="Proteomes" id="UP000825729"/>
    </source>
</evidence>
<dbReference type="SUPFAM" id="SSF53474">
    <property type="entry name" value="alpha/beta-Hydrolases"/>
    <property type="match status" value="1"/>
</dbReference>
<dbReference type="EMBL" id="JAINDJ010000005">
    <property type="protein sequence ID" value="KAG9447408.1"/>
    <property type="molecule type" value="Genomic_DNA"/>
</dbReference>
<organism evidence="3 4">
    <name type="scientific">Aristolochia fimbriata</name>
    <name type="common">White veined hardy Dutchman's pipe vine</name>
    <dbReference type="NCBI Taxonomy" id="158543"/>
    <lineage>
        <taxon>Eukaryota</taxon>
        <taxon>Viridiplantae</taxon>
        <taxon>Streptophyta</taxon>
        <taxon>Embryophyta</taxon>
        <taxon>Tracheophyta</taxon>
        <taxon>Spermatophyta</taxon>
        <taxon>Magnoliopsida</taxon>
        <taxon>Magnoliidae</taxon>
        <taxon>Piperales</taxon>
        <taxon>Aristolochiaceae</taxon>
        <taxon>Aristolochia</taxon>
    </lineage>
</organism>
<dbReference type="Pfam" id="PF03959">
    <property type="entry name" value="FSH1"/>
    <property type="match status" value="1"/>
</dbReference>
<feature type="region of interest" description="Disordered" evidence="1">
    <location>
        <begin position="242"/>
        <end position="268"/>
    </location>
</feature>
<dbReference type="PANTHER" id="PTHR22778">
    <property type="entry name" value="OVARIAN CANCER GENE-2 PROTEIN-RELATED"/>
    <property type="match status" value="1"/>
</dbReference>
<dbReference type="AlphaFoldDB" id="A0AAV7EJM0"/>
<keyword evidence="4" id="KW-1185">Reference proteome</keyword>
<accession>A0AAV7EJM0</accession>
<evidence type="ECO:0000259" key="2">
    <source>
        <dbReference type="Pfam" id="PF03959"/>
    </source>
</evidence>
<proteinExistence type="predicted"/>
<reference evidence="3 4" key="1">
    <citation type="submission" date="2021-07" db="EMBL/GenBank/DDBJ databases">
        <title>The Aristolochia fimbriata genome: insights into angiosperm evolution, floral development and chemical biosynthesis.</title>
        <authorList>
            <person name="Jiao Y."/>
        </authorList>
    </citation>
    <scope>NUCLEOTIDE SEQUENCE [LARGE SCALE GENOMIC DNA]</scope>
    <source>
        <strain evidence="3">IBCAS-2021</strain>
        <tissue evidence="3">Leaf</tissue>
    </source>
</reference>
<dbReference type="Proteomes" id="UP000825729">
    <property type="component" value="Unassembled WGS sequence"/>
</dbReference>
<feature type="domain" description="Serine hydrolase" evidence="2">
    <location>
        <begin position="10"/>
        <end position="202"/>
    </location>
</feature>
<comment type="caution">
    <text evidence="3">The sequence shown here is derived from an EMBL/GenBank/DDBJ whole genome shotgun (WGS) entry which is preliminary data.</text>
</comment>